<dbReference type="InterPro" id="IPR013783">
    <property type="entry name" value="Ig-like_fold"/>
</dbReference>
<proteinExistence type="predicted"/>
<evidence type="ECO:0000259" key="3">
    <source>
        <dbReference type="Pfam" id="PF09118"/>
    </source>
</evidence>
<dbReference type="STRING" id="1088818.A0A2I0BA40"/>
<protein>
    <recommendedName>
        <fullName evidence="6">Galactose oxidase</fullName>
    </recommendedName>
</protein>
<gene>
    <name evidence="4" type="ORF">AXF42_Ash007401</name>
</gene>
<feature type="domain" description="Glyoxal oxidase N-terminal" evidence="2">
    <location>
        <begin position="51"/>
        <end position="440"/>
    </location>
</feature>
<keyword evidence="5" id="KW-1185">Reference proteome</keyword>
<dbReference type="SUPFAM" id="SSF81296">
    <property type="entry name" value="E set domains"/>
    <property type="match status" value="1"/>
</dbReference>
<keyword evidence="1" id="KW-0732">Signal</keyword>
<dbReference type="InterPro" id="IPR014756">
    <property type="entry name" value="Ig_E-set"/>
</dbReference>
<dbReference type="Pfam" id="PF09118">
    <property type="entry name" value="GO-like_E_set"/>
    <property type="match status" value="1"/>
</dbReference>
<dbReference type="PANTHER" id="PTHR32208">
    <property type="entry name" value="SECRETED PROTEIN-RELATED"/>
    <property type="match status" value="1"/>
</dbReference>
<evidence type="ECO:0008006" key="6">
    <source>
        <dbReference type="Google" id="ProtNLM"/>
    </source>
</evidence>
<dbReference type="InterPro" id="IPR011043">
    <property type="entry name" value="Gal_Oxase/kelch_b-propeller"/>
</dbReference>
<feature type="domain" description="Galactose oxidase-like Early set" evidence="3">
    <location>
        <begin position="461"/>
        <end position="559"/>
    </location>
</feature>
<organism evidence="4 5">
    <name type="scientific">Apostasia shenzhenica</name>
    <dbReference type="NCBI Taxonomy" id="1088818"/>
    <lineage>
        <taxon>Eukaryota</taxon>
        <taxon>Viridiplantae</taxon>
        <taxon>Streptophyta</taxon>
        <taxon>Embryophyta</taxon>
        <taxon>Tracheophyta</taxon>
        <taxon>Spermatophyta</taxon>
        <taxon>Magnoliopsida</taxon>
        <taxon>Liliopsida</taxon>
        <taxon>Asparagales</taxon>
        <taxon>Orchidaceae</taxon>
        <taxon>Apostasioideae</taxon>
        <taxon>Apostasia</taxon>
    </lineage>
</organism>
<dbReference type="PANTHER" id="PTHR32208:SF54">
    <property type="entry name" value="ALDEHYDE OXIDASE GLOX-LIKE"/>
    <property type="match status" value="1"/>
</dbReference>
<reference evidence="4 5" key="1">
    <citation type="journal article" date="2017" name="Nature">
        <title>The Apostasia genome and the evolution of orchids.</title>
        <authorList>
            <person name="Zhang G.Q."/>
            <person name="Liu K.W."/>
            <person name="Li Z."/>
            <person name="Lohaus R."/>
            <person name="Hsiao Y.Y."/>
            <person name="Niu S.C."/>
            <person name="Wang J.Y."/>
            <person name="Lin Y.C."/>
            <person name="Xu Q."/>
            <person name="Chen L.J."/>
            <person name="Yoshida K."/>
            <person name="Fujiwara S."/>
            <person name="Wang Z.W."/>
            <person name="Zhang Y.Q."/>
            <person name="Mitsuda N."/>
            <person name="Wang M."/>
            <person name="Liu G.H."/>
            <person name="Pecoraro L."/>
            <person name="Huang H.X."/>
            <person name="Xiao X.J."/>
            <person name="Lin M."/>
            <person name="Wu X.Y."/>
            <person name="Wu W.L."/>
            <person name="Chen Y.Y."/>
            <person name="Chang S.B."/>
            <person name="Sakamoto S."/>
            <person name="Ohme-Takagi M."/>
            <person name="Yagi M."/>
            <person name="Zeng S.J."/>
            <person name="Shen C.Y."/>
            <person name="Yeh C.M."/>
            <person name="Luo Y.B."/>
            <person name="Tsai W.C."/>
            <person name="Van de Peer Y."/>
            <person name="Liu Z.J."/>
        </authorList>
    </citation>
    <scope>NUCLEOTIDE SEQUENCE [LARGE SCALE GENOMIC DNA]</scope>
    <source>
        <strain evidence="5">cv. Shenzhen</strain>
        <tissue evidence="4">Stem</tissue>
    </source>
</reference>
<accession>A0A2I0BA40</accession>
<dbReference type="SUPFAM" id="SSF50965">
    <property type="entry name" value="Galactose oxidase, central domain"/>
    <property type="match status" value="1"/>
</dbReference>
<dbReference type="InterPro" id="IPR037293">
    <property type="entry name" value="Gal_Oxidase_central_sf"/>
</dbReference>
<dbReference type="Proteomes" id="UP000236161">
    <property type="component" value="Unassembled WGS sequence"/>
</dbReference>
<dbReference type="Gene3D" id="2.130.10.80">
    <property type="entry name" value="Galactose oxidase/kelch, beta-propeller"/>
    <property type="match status" value="1"/>
</dbReference>
<evidence type="ECO:0000313" key="4">
    <source>
        <dbReference type="EMBL" id="PKA64654.1"/>
    </source>
</evidence>
<dbReference type="EMBL" id="KZ451903">
    <property type="protein sequence ID" value="PKA64654.1"/>
    <property type="molecule type" value="Genomic_DNA"/>
</dbReference>
<dbReference type="Gene3D" id="2.60.40.10">
    <property type="entry name" value="Immunoglobulins"/>
    <property type="match status" value="1"/>
</dbReference>
<evidence type="ECO:0000256" key="1">
    <source>
        <dbReference type="ARBA" id="ARBA00022729"/>
    </source>
</evidence>
<dbReference type="OrthoDB" id="2019572at2759"/>
<dbReference type="AlphaFoldDB" id="A0A2I0BA40"/>
<name>A0A2I0BA40_9ASPA</name>
<sequence length="562" mass="62237">MGRKIIGGRRLNEVALMLSLTLPWLLPSTQQAAGQVWTWDLLGNSSGIVAMHMALTHLDTVIIFDQTSSGSSGYPLPNLRPCPLAAASGTGCWAHSMEYDVASNSLRPLTLKTDTWCSSASFLSDGTLQQTGGYGTGNRRIRYLLPCSDHRCDWNQSATLLANRRWYATNQILPDSDGDRVFVVGGRKVFTYEFVPKSHSDEGAHDLPFLRQTNEASEKGNNLYPFIHLSSDGNLFIFANRDSILFDYHRGRVIRTYPRIPGGGARNYPSTGSSVLFPFDYADGFRRAEVMVCGGATAGAYRAARRRKFYPALSSCGRMEITDNDPQWEMEEMPGPRLMSDMILLPTSDILIINGASHGCAGWQKAINPVLTPYLYKPNDITGQRFTILPPSVIARMYHSAALLLADGRILIGGSNPYKKYNFSGDPYPTELRLEALTPYFMDNSFDDRRPLNVSIEINEYDGINYGKEFVVLYELQHSPSPAARTPPEFVVMLPPFVTHSLSMHQRMLKLECSRMEVVGGGTVRAVVRAPPSPVAAPAGFYMLTVVNGGIPSKAAWVRFIH</sequence>
<dbReference type="InterPro" id="IPR009880">
    <property type="entry name" value="Glyoxal_oxidase_N"/>
</dbReference>
<evidence type="ECO:0000259" key="2">
    <source>
        <dbReference type="Pfam" id="PF07250"/>
    </source>
</evidence>
<evidence type="ECO:0000313" key="5">
    <source>
        <dbReference type="Proteomes" id="UP000236161"/>
    </source>
</evidence>
<dbReference type="Pfam" id="PF07250">
    <property type="entry name" value="Glyoxal_oxid_N"/>
    <property type="match status" value="1"/>
</dbReference>
<dbReference type="InterPro" id="IPR015202">
    <property type="entry name" value="GO-like_E_set"/>
</dbReference>